<dbReference type="SUPFAM" id="SSF69103">
    <property type="entry name" value="Arp2/3 complex 16 kDa subunit ARPC5"/>
    <property type="match status" value="1"/>
</dbReference>
<keyword evidence="4 6" id="KW-0206">Cytoskeleton</keyword>
<dbReference type="Pfam" id="PF04699">
    <property type="entry name" value="P16-Arc"/>
    <property type="match status" value="1"/>
</dbReference>
<dbReference type="GO" id="GO:0034314">
    <property type="term" value="P:Arp2/3 complex-mediated actin nucleation"/>
    <property type="evidence" value="ECO:0007669"/>
    <property type="project" value="InterPro"/>
</dbReference>
<evidence type="ECO:0000256" key="4">
    <source>
        <dbReference type="ARBA" id="ARBA00023212"/>
    </source>
</evidence>
<evidence type="ECO:0000256" key="1">
    <source>
        <dbReference type="ARBA" id="ARBA00004245"/>
    </source>
</evidence>
<name>A0A8S4A4A1_9EUPU</name>
<proteinExistence type="inferred from homology"/>
<gene>
    <name evidence="7" type="ORF">CUNI_LOCUS19364</name>
</gene>
<reference evidence="7" key="1">
    <citation type="submission" date="2021-04" db="EMBL/GenBank/DDBJ databases">
        <authorList>
            <consortium name="Molecular Ecology Group"/>
        </authorList>
    </citation>
    <scope>NUCLEOTIDE SEQUENCE</scope>
</reference>
<dbReference type="OrthoDB" id="429520at2759"/>
<evidence type="ECO:0000256" key="6">
    <source>
        <dbReference type="RuleBase" id="RU004301"/>
    </source>
</evidence>
<organism evidence="7 8">
    <name type="scientific">Candidula unifasciata</name>
    <dbReference type="NCBI Taxonomy" id="100452"/>
    <lineage>
        <taxon>Eukaryota</taxon>
        <taxon>Metazoa</taxon>
        <taxon>Spiralia</taxon>
        <taxon>Lophotrochozoa</taxon>
        <taxon>Mollusca</taxon>
        <taxon>Gastropoda</taxon>
        <taxon>Heterobranchia</taxon>
        <taxon>Euthyneura</taxon>
        <taxon>Panpulmonata</taxon>
        <taxon>Eupulmonata</taxon>
        <taxon>Stylommatophora</taxon>
        <taxon>Helicina</taxon>
        <taxon>Helicoidea</taxon>
        <taxon>Geomitridae</taxon>
        <taxon>Candidula</taxon>
    </lineage>
</organism>
<dbReference type="InterPro" id="IPR036743">
    <property type="entry name" value="ARPC5_sf"/>
</dbReference>
<dbReference type="GO" id="GO:0030833">
    <property type="term" value="P:regulation of actin filament polymerization"/>
    <property type="evidence" value="ECO:0007669"/>
    <property type="project" value="InterPro"/>
</dbReference>
<dbReference type="GO" id="GO:0005885">
    <property type="term" value="C:Arp2/3 protein complex"/>
    <property type="evidence" value="ECO:0007669"/>
    <property type="project" value="InterPro"/>
</dbReference>
<comment type="function">
    <text evidence="5">Functions as a component of the Arp2/3 complex which is involved in regulation of actin polymerization and together with an activating nucleation-promoting factor (NPF) mediates the formation of branched actin networks.</text>
</comment>
<dbReference type="Proteomes" id="UP000678393">
    <property type="component" value="Unassembled WGS sequence"/>
</dbReference>
<dbReference type="InterPro" id="IPR006789">
    <property type="entry name" value="ARPC5"/>
</dbReference>
<evidence type="ECO:0000256" key="3">
    <source>
        <dbReference type="ARBA" id="ARBA00022490"/>
    </source>
</evidence>
<comment type="caution">
    <text evidence="7">The sequence shown here is derived from an EMBL/GenBank/DDBJ whole genome shotgun (WGS) entry which is preliminary data.</text>
</comment>
<comment type="function">
    <text evidence="6">Functions as component of the Arp2/3 complex which is involved in regulation of actin polymerization and together with an activating nucleation-promoting factor (NPF) mediates the formation of branched actin networks. Arp2/3 complex plays a critical role in the control of cell morphogenesis via the modulation of cell polarity development.</text>
</comment>
<evidence type="ECO:0000313" key="7">
    <source>
        <dbReference type="EMBL" id="CAG5133806.1"/>
    </source>
</evidence>
<comment type="similarity">
    <text evidence="2 6">Belongs to the ARPC5 family.</text>
</comment>
<keyword evidence="8" id="KW-1185">Reference proteome</keyword>
<evidence type="ECO:0000256" key="5">
    <source>
        <dbReference type="ARBA" id="ARBA00060329"/>
    </source>
</evidence>
<accession>A0A8S4A4A1</accession>
<dbReference type="PIRSF" id="PIRSF039096">
    <property type="entry name" value="p16-ARC"/>
    <property type="match status" value="1"/>
</dbReference>
<keyword evidence="3" id="KW-0963">Cytoplasm</keyword>
<evidence type="ECO:0000313" key="8">
    <source>
        <dbReference type="Proteomes" id="UP000678393"/>
    </source>
</evidence>
<dbReference type="EMBL" id="CAJHNH020006490">
    <property type="protein sequence ID" value="CAG5133806.1"/>
    <property type="molecule type" value="Genomic_DNA"/>
</dbReference>
<comment type="subcellular location">
    <subcellularLocation>
        <location evidence="1">Cytoplasm</location>
        <location evidence="1">Cytoskeleton</location>
    </subcellularLocation>
</comment>
<evidence type="ECO:0000256" key="2">
    <source>
        <dbReference type="ARBA" id="ARBA00006084"/>
    </source>
</evidence>
<dbReference type="Gene3D" id="1.25.40.190">
    <property type="entry name" value="Actin-related protein 2/3 complex subunit 5"/>
    <property type="match status" value="1"/>
</dbReference>
<dbReference type="PANTHER" id="PTHR12644">
    <property type="entry name" value="ARP2/3 COMPLEX 16 KD SUBUNIT P16-ARC"/>
    <property type="match status" value="1"/>
</dbReference>
<sequence length="158" mass="17947">MAKNTGSSKFRKVDVDQYDEDRYEDDIIDAVEEGPNEIEVNNLLQRYPFIEVLDITDKYQEALQHVLQNAPVGSKNQAVKDRAANLAVRVLTSFKGDMDQCIKSLDNRSIDMLMKYIYRGFETPSENSSAVLLTWHQKAFAAGGLGSIMRVLTDRKRV</sequence>
<dbReference type="FunFam" id="1.25.40.190:FF:000003">
    <property type="entry name" value="Actin-related protein 2/3 complex subunit 5"/>
    <property type="match status" value="1"/>
</dbReference>
<protein>
    <recommendedName>
        <fullName evidence="6">Actin-related protein 2/3 complex subunit 5</fullName>
    </recommendedName>
</protein>
<dbReference type="AlphaFoldDB" id="A0A8S4A4A1"/>